<keyword evidence="9 10" id="KW-0131">Cell cycle</keyword>
<dbReference type="GO" id="GO:0051301">
    <property type="term" value="P:cell division"/>
    <property type="evidence" value="ECO:0007669"/>
    <property type="project" value="UniProtKB-UniRule"/>
</dbReference>
<dbReference type="RefSeq" id="WP_101895937.1">
    <property type="nucleotide sequence ID" value="NZ_CP022684.1"/>
</dbReference>
<dbReference type="EMBL" id="CP022684">
    <property type="protein sequence ID" value="AUM14564.1"/>
    <property type="molecule type" value="Genomic_DNA"/>
</dbReference>
<keyword evidence="3 10" id="KW-1003">Cell membrane</keyword>
<dbReference type="InterPro" id="IPR003400">
    <property type="entry name" value="ExbD"/>
</dbReference>
<evidence type="ECO:0000256" key="8">
    <source>
        <dbReference type="ARBA" id="ARBA00023136"/>
    </source>
</evidence>
<dbReference type="Gene3D" id="3.30.420.270">
    <property type="match status" value="1"/>
</dbReference>
<evidence type="ECO:0000256" key="10">
    <source>
        <dbReference type="HAMAP-Rule" id="MF_02203"/>
    </source>
</evidence>
<dbReference type="PANTHER" id="PTHR30558:SF7">
    <property type="entry name" value="TOL-PAL SYSTEM PROTEIN TOLR"/>
    <property type="match status" value="1"/>
</dbReference>
<evidence type="ECO:0000256" key="9">
    <source>
        <dbReference type="ARBA" id="ARBA00023306"/>
    </source>
</evidence>
<accession>A0A2K9LUP6</accession>
<evidence type="ECO:0000256" key="4">
    <source>
        <dbReference type="ARBA" id="ARBA00022519"/>
    </source>
</evidence>
<dbReference type="PANTHER" id="PTHR30558">
    <property type="entry name" value="EXBD MEMBRANE COMPONENT OF PMF-DRIVEN MACROMOLECULE IMPORT SYSTEM"/>
    <property type="match status" value="1"/>
</dbReference>
<dbReference type="GO" id="GO:0022857">
    <property type="term" value="F:transmembrane transporter activity"/>
    <property type="evidence" value="ECO:0007669"/>
    <property type="project" value="InterPro"/>
</dbReference>
<gene>
    <name evidence="10 11" type="primary">tolR</name>
    <name evidence="11" type="ORF">Kalk_19955</name>
</gene>
<dbReference type="Proteomes" id="UP000235116">
    <property type="component" value="Chromosome"/>
</dbReference>
<keyword evidence="5 10" id="KW-0132">Cell division</keyword>
<dbReference type="InterPro" id="IPR014168">
    <property type="entry name" value="Tol-Pal_TolR"/>
</dbReference>
<comment type="similarity">
    <text evidence="2 10">Belongs to the ExbD/TolR family.</text>
</comment>
<dbReference type="KEGG" id="kak:Kalk_19955"/>
<keyword evidence="7 10" id="KW-1133">Transmembrane helix</keyword>
<name>A0A2K9LUP6_9GAMM</name>
<dbReference type="OrthoDB" id="9798629at2"/>
<comment type="subcellular location">
    <subcellularLocation>
        <location evidence="10">Cell inner membrane</location>
        <topology evidence="10">Single-pass membrane protein</topology>
    </subcellularLocation>
    <subcellularLocation>
        <location evidence="1">Cell membrane</location>
        <topology evidence="1">Single-pass membrane protein</topology>
    </subcellularLocation>
</comment>
<comment type="subunit">
    <text evidence="10">The Tol-Pal system is composed of five core proteins: the inner membrane proteins TolA, TolQ and TolR, the periplasmic protein TolB and the outer membrane protein Pal. They form a network linking the inner and outer membranes and the peptidoglycan layer.</text>
</comment>
<evidence type="ECO:0000256" key="7">
    <source>
        <dbReference type="ARBA" id="ARBA00022989"/>
    </source>
</evidence>
<proteinExistence type="inferred from homology"/>
<comment type="function">
    <text evidence="10">Part of the Tol-Pal system, which plays a role in outer membrane invagination during cell division and is important for maintaining outer membrane integrity.</text>
</comment>
<sequence>MSQKRTTVRRKPLSEINVVPYIDVMLVLLVVFMITAPMMTSGVKVDLPDANAEPLVLPKDQQYVIVSVDHNGQYFVSSADDKQTPKALPDIVKSVAALKQAKPDTPVLMEGDERVAYGLVMRMMIALQQAGVNDVGLVTESGSGE</sequence>
<reference evidence="12" key="1">
    <citation type="submission" date="2017-08" db="EMBL/GenBank/DDBJ databases">
        <title>Direct submision.</title>
        <authorList>
            <person name="Kim S.-J."/>
            <person name="Rhee S.-K."/>
        </authorList>
    </citation>
    <scope>NUCLEOTIDE SEQUENCE [LARGE SCALE GENOMIC DNA]</scope>
    <source>
        <strain evidence="12">GI5</strain>
    </source>
</reference>
<protein>
    <recommendedName>
        <fullName evidence="10">Tol-Pal system protein TolR</fullName>
    </recommendedName>
</protein>
<keyword evidence="4 10" id="KW-0997">Cell inner membrane</keyword>
<evidence type="ECO:0000313" key="12">
    <source>
        <dbReference type="Proteomes" id="UP000235116"/>
    </source>
</evidence>
<evidence type="ECO:0000256" key="6">
    <source>
        <dbReference type="ARBA" id="ARBA00022692"/>
    </source>
</evidence>
<evidence type="ECO:0000256" key="3">
    <source>
        <dbReference type="ARBA" id="ARBA00022475"/>
    </source>
</evidence>
<keyword evidence="12" id="KW-1185">Reference proteome</keyword>
<keyword evidence="8 10" id="KW-0472">Membrane</keyword>
<dbReference type="HAMAP" id="MF_02203">
    <property type="entry name" value="TolR"/>
    <property type="match status" value="1"/>
</dbReference>
<evidence type="ECO:0000256" key="5">
    <source>
        <dbReference type="ARBA" id="ARBA00022618"/>
    </source>
</evidence>
<evidence type="ECO:0000256" key="1">
    <source>
        <dbReference type="ARBA" id="ARBA00004162"/>
    </source>
</evidence>
<keyword evidence="6 10" id="KW-0812">Transmembrane</keyword>
<dbReference type="AlphaFoldDB" id="A0A2K9LUP6"/>
<dbReference type="GO" id="GO:0015031">
    <property type="term" value="P:protein transport"/>
    <property type="evidence" value="ECO:0007669"/>
    <property type="project" value="InterPro"/>
</dbReference>
<dbReference type="Pfam" id="PF02472">
    <property type="entry name" value="ExbD"/>
    <property type="match status" value="1"/>
</dbReference>
<organism evidence="11 12">
    <name type="scientific">Ketobacter alkanivorans</name>
    <dbReference type="NCBI Taxonomy" id="1917421"/>
    <lineage>
        <taxon>Bacteria</taxon>
        <taxon>Pseudomonadati</taxon>
        <taxon>Pseudomonadota</taxon>
        <taxon>Gammaproteobacteria</taxon>
        <taxon>Pseudomonadales</taxon>
        <taxon>Ketobacteraceae</taxon>
        <taxon>Ketobacter</taxon>
    </lineage>
</organism>
<dbReference type="NCBIfam" id="TIGR02801">
    <property type="entry name" value="tolR"/>
    <property type="match status" value="1"/>
</dbReference>
<evidence type="ECO:0000313" key="11">
    <source>
        <dbReference type="EMBL" id="AUM14564.1"/>
    </source>
</evidence>
<feature type="transmembrane region" description="Helical" evidence="10">
    <location>
        <begin position="21"/>
        <end position="39"/>
    </location>
</feature>
<dbReference type="GO" id="GO:0005886">
    <property type="term" value="C:plasma membrane"/>
    <property type="evidence" value="ECO:0007669"/>
    <property type="project" value="UniProtKB-SubCell"/>
</dbReference>
<evidence type="ECO:0000256" key="2">
    <source>
        <dbReference type="ARBA" id="ARBA00005811"/>
    </source>
</evidence>